<keyword evidence="5 6" id="KW-0663">Pyridoxal phosphate</keyword>
<dbReference type="KEGG" id="mpp:MICPUCDRAFT_25369"/>
<evidence type="ECO:0000259" key="8">
    <source>
        <dbReference type="Pfam" id="PF00155"/>
    </source>
</evidence>
<comment type="similarity">
    <text evidence="2 6">Belongs to the class-I pyridoxal-phosphate-dependent aminotransferase family.</text>
</comment>
<evidence type="ECO:0000313" key="9">
    <source>
        <dbReference type="EMBL" id="EEH59983.1"/>
    </source>
</evidence>
<dbReference type="OMA" id="EQEKCNG"/>
<evidence type="ECO:0000256" key="2">
    <source>
        <dbReference type="ARBA" id="ARBA00007441"/>
    </source>
</evidence>
<protein>
    <submittedName>
        <fullName evidence="9">Tyrosine aminotransferase</fullName>
    </submittedName>
</protein>
<dbReference type="STRING" id="564608.C1MLQ1"/>
<dbReference type="eggNOG" id="KOG0259">
    <property type="taxonomic scope" value="Eukaryota"/>
</dbReference>
<dbReference type="PANTHER" id="PTHR45744">
    <property type="entry name" value="TYROSINE AMINOTRANSFERASE"/>
    <property type="match status" value="1"/>
</dbReference>
<name>C1MLQ1_MICPC</name>
<evidence type="ECO:0000256" key="6">
    <source>
        <dbReference type="PIRNR" id="PIRNR000517"/>
    </source>
</evidence>
<organism evidence="10">
    <name type="scientific">Micromonas pusilla (strain CCMP1545)</name>
    <name type="common">Picoplanktonic green alga</name>
    <dbReference type="NCBI Taxonomy" id="564608"/>
    <lineage>
        <taxon>Eukaryota</taxon>
        <taxon>Viridiplantae</taxon>
        <taxon>Chlorophyta</taxon>
        <taxon>Mamiellophyceae</taxon>
        <taxon>Mamiellales</taxon>
        <taxon>Mamiellaceae</taxon>
        <taxon>Micromonas</taxon>
    </lineage>
</organism>
<proteinExistence type="inferred from homology"/>
<dbReference type="InterPro" id="IPR005958">
    <property type="entry name" value="TyrNic_aminoTrfase"/>
</dbReference>
<dbReference type="EMBL" id="GG663736">
    <property type="protein sequence ID" value="EEH59983.1"/>
    <property type="molecule type" value="Genomic_DNA"/>
</dbReference>
<evidence type="ECO:0000256" key="5">
    <source>
        <dbReference type="ARBA" id="ARBA00022898"/>
    </source>
</evidence>
<dbReference type="GeneID" id="9681609"/>
<dbReference type="OrthoDB" id="7042322at2759"/>
<dbReference type="RefSeq" id="XP_003056607.1">
    <property type="nucleotide sequence ID" value="XM_003056561.1"/>
</dbReference>
<feature type="modified residue" description="N6-(pyridoxal phosphate)lysine" evidence="7">
    <location>
        <position position="258"/>
    </location>
</feature>
<dbReference type="Pfam" id="PF00155">
    <property type="entry name" value="Aminotran_1_2"/>
    <property type="match status" value="1"/>
</dbReference>
<dbReference type="AlphaFoldDB" id="C1MLQ1"/>
<dbReference type="SUPFAM" id="SSF53383">
    <property type="entry name" value="PLP-dependent transferases"/>
    <property type="match status" value="1"/>
</dbReference>
<dbReference type="GO" id="GO:0030170">
    <property type="term" value="F:pyridoxal phosphate binding"/>
    <property type="evidence" value="ECO:0007669"/>
    <property type="project" value="InterPro"/>
</dbReference>
<dbReference type="InterPro" id="IPR015422">
    <property type="entry name" value="PyrdxlP-dep_Trfase_small"/>
</dbReference>
<dbReference type="InterPro" id="IPR015424">
    <property type="entry name" value="PyrdxlP-dep_Trfase"/>
</dbReference>
<dbReference type="Proteomes" id="UP000001876">
    <property type="component" value="Unassembled WGS sequence"/>
</dbReference>
<reference evidence="9 10" key="1">
    <citation type="journal article" date="2009" name="Science">
        <title>Green evolution and dynamic adaptations revealed by genomes of the marine picoeukaryotes Micromonas.</title>
        <authorList>
            <person name="Worden A.Z."/>
            <person name="Lee J.H."/>
            <person name="Mock T."/>
            <person name="Rouze P."/>
            <person name="Simmons M.P."/>
            <person name="Aerts A.L."/>
            <person name="Allen A.E."/>
            <person name="Cuvelier M.L."/>
            <person name="Derelle E."/>
            <person name="Everett M.V."/>
            <person name="Foulon E."/>
            <person name="Grimwood J."/>
            <person name="Gundlach H."/>
            <person name="Henrissat B."/>
            <person name="Napoli C."/>
            <person name="McDonald S.M."/>
            <person name="Parker M.S."/>
            <person name="Rombauts S."/>
            <person name="Salamov A."/>
            <person name="Von Dassow P."/>
            <person name="Badger J.H."/>
            <person name="Coutinho P.M."/>
            <person name="Demir E."/>
            <person name="Dubchak I."/>
            <person name="Gentemann C."/>
            <person name="Eikrem W."/>
            <person name="Gready J.E."/>
            <person name="John U."/>
            <person name="Lanier W."/>
            <person name="Lindquist E.A."/>
            <person name="Lucas S."/>
            <person name="Mayer K.F."/>
            <person name="Moreau H."/>
            <person name="Not F."/>
            <person name="Otillar R."/>
            <person name="Panaud O."/>
            <person name="Pangilinan J."/>
            <person name="Paulsen I."/>
            <person name="Piegu B."/>
            <person name="Poliakov A."/>
            <person name="Robbens S."/>
            <person name="Schmutz J."/>
            <person name="Toulza E."/>
            <person name="Wyss T."/>
            <person name="Zelensky A."/>
            <person name="Zhou K."/>
            <person name="Armbrust E.V."/>
            <person name="Bhattacharya D."/>
            <person name="Goodenough U.W."/>
            <person name="Van de Peer Y."/>
            <person name="Grigoriev I.V."/>
        </authorList>
    </citation>
    <scope>NUCLEOTIDE SEQUENCE [LARGE SCALE GENOMIC DNA]</scope>
    <source>
        <strain evidence="9 10">CCMP1545</strain>
    </source>
</reference>
<accession>C1MLQ1</accession>
<evidence type="ECO:0000256" key="1">
    <source>
        <dbReference type="ARBA" id="ARBA00001933"/>
    </source>
</evidence>
<feature type="domain" description="Aminotransferase class I/classII large" evidence="8">
    <location>
        <begin position="50"/>
        <end position="414"/>
    </location>
</feature>
<gene>
    <name evidence="9" type="primary">TAT</name>
    <name evidence="9" type="ORF">MICPUCDRAFT_25369</name>
</gene>
<dbReference type="NCBIfam" id="TIGR01265">
    <property type="entry name" value="tyr_nico_aTase"/>
    <property type="match status" value="1"/>
</dbReference>
<evidence type="ECO:0000313" key="10">
    <source>
        <dbReference type="Proteomes" id="UP000001876"/>
    </source>
</evidence>
<dbReference type="GO" id="GO:0006572">
    <property type="term" value="P:L-tyrosine catabolic process"/>
    <property type="evidence" value="ECO:0007669"/>
    <property type="project" value="TreeGrafter"/>
</dbReference>
<evidence type="ECO:0000256" key="3">
    <source>
        <dbReference type="ARBA" id="ARBA00022576"/>
    </source>
</evidence>
<sequence length="424" mass="45907">MDTTNCDSLAGFSNRDTTNWRVRATTLTQSKNPIRIIVDDLLGKENPQKELISLAQGDPTAYGHLKPSEEAVSAVVRAFSSGNHDGYTASTGSAACRAAIAAAHSHDFCHPLSLHDVYVTAGCSEALEHCIAVLVAPGKNILLPRPGFPLYETICQRHGVVCLFYDLVPGRGWEVDLCSIRRLANTSTAAILINNPSNPCGAVYSRQHLEEIVGISSALKLPVLADEVYAGMTFRKEFVSLAEFSCSVPMFIVGALSKRWLVPGWRLGWVCVHDIQGNLHGSGVRAAINNLCQISLGPSAPIQAAVPAILATDDSVWLSEIMCALNRCTTLSEKRVLNIDGLSIVSPPEGAMYLLVKIDLCAFRGCLTTSHFAESLLSEESVLVLPGECFRAPGFIRVVTTVPESLIQVAWDRIEAFCKRRFKG</sequence>
<dbReference type="Gene3D" id="3.90.1150.10">
    <property type="entry name" value="Aspartate Aminotransferase, domain 1"/>
    <property type="match status" value="1"/>
</dbReference>
<keyword evidence="4 9" id="KW-0808">Transferase</keyword>
<dbReference type="InterPro" id="IPR015421">
    <property type="entry name" value="PyrdxlP-dep_Trfase_major"/>
</dbReference>
<comment type="cofactor">
    <cofactor evidence="1 6 7">
        <name>pyridoxal 5'-phosphate</name>
        <dbReference type="ChEBI" id="CHEBI:597326"/>
    </cofactor>
</comment>
<dbReference type="InterPro" id="IPR004839">
    <property type="entry name" value="Aminotransferase_I/II_large"/>
</dbReference>
<evidence type="ECO:0000256" key="7">
    <source>
        <dbReference type="PIRSR" id="PIRSR000517-1"/>
    </source>
</evidence>
<dbReference type="PANTHER" id="PTHR45744:SF2">
    <property type="entry name" value="TYROSINE AMINOTRANSFERASE"/>
    <property type="match status" value="1"/>
</dbReference>
<keyword evidence="3 9" id="KW-0032">Aminotransferase</keyword>
<dbReference type="CDD" id="cd00609">
    <property type="entry name" value="AAT_like"/>
    <property type="match status" value="1"/>
</dbReference>
<dbReference type="PIRSF" id="PIRSF000517">
    <property type="entry name" value="Tyr_transaminase"/>
    <property type="match status" value="1"/>
</dbReference>
<evidence type="ECO:0000256" key="4">
    <source>
        <dbReference type="ARBA" id="ARBA00022679"/>
    </source>
</evidence>
<dbReference type="Gene3D" id="3.40.640.10">
    <property type="entry name" value="Type I PLP-dependent aspartate aminotransferase-like (Major domain)"/>
    <property type="match status" value="1"/>
</dbReference>
<dbReference type="GO" id="GO:0004838">
    <property type="term" value="F:L-tyrosine-2-oxoglutarate transaminase activity"/>
    <property type="evidence" value="ECO:0007669"/>
    <property type="project" value="TreeGrafter"/>
</dbReference>
<keyword evidence="10" id="KW-1185">Reference proteome</keyword>